<feature type="domain" description="EGF-like" evidence="2">
    <location>
        <begin position="179"/>
        <end position="211"/>
    </location>
</feature>
<dbReference type="InterPro" id="IPR000742">
    <property type="entry name" value="EGF"/>
</dbReference>
<feature type="transmembrane region" description="Helical" evidence="1">
    <location>
        <begin position="454"/>
        <end position="476"/>
    </location>
</feature>
<dbReference type="Proteomes" id="UP000037069">
    <property type="component" value="Unassembled WGS sequence"/>
</dbReference>
<evidence type="ECO:0000313" key="3">
    <source>
        <dbReference type="EMBL" id="KNC21188.1"/>
    </source>
</evidence>
<name>A0A0L0BMN0_LUCCU</name>
<feature type="domain" description="EGF-like" evidence="2">
    <location>
        <begin position="380"/>
        <end position="411"/>
    </location>
</feature>
<evidence type="ECO:0000259" key="2">
    <source>
        <dbReference type="SMART" id="SM00181"/>
    </source>
</evidence>
<feature type="domain" description="EGF-like" evidence="2">
    <location>
        <begin position="135"/>
        <end position="177"/>
    </location>
</feature>
<accession>A0A0L0BMN0</accession>
<reference evidence="3 4" key="1">
    <citation type="journal article" date="2015" name="Nat. Commun.">
        <title>Lucilia cuprina genome unlocks parasitic fly biology to underpin future interventions.</title>
        <authorList>
            <person name="Anstead C.A."/>
            <person name="Korhonen P.K."/>
            <person name="Young N.D."/>
            <person name="Hall R.S."/>
            <person name="Jex A.R."/>
            <person name="Murali S.C."/>
            <person name="Hughes D.S."/>
            <person name="Lee S.F."/>
            <person name="Perry T."/>
            <person name="Stroehlein A.J."/>
            <person name="Ansell B.R."/>
            <person name="Breugelmans B."/>
            <person name="Hofmann A."/>
            <person name="Qu J."/>
            <person name="Dugan S."/>
            <person name="Lee S.L."/>
            <person name="Chao H."/>
            <person name="Dinh H."/>
            <person name="Han Y."/>
            <person name="Doddapaneni H.V."/>
            <person name="Worley K.C."/>
            <person name="Muzny D.M."/>
            <person name="Ioannidis P."/>
            <person name="Waterhouse R.M."/>
            <person name="Zdobnov E.M."/>
            <person name="James P.J."/>
            <person name="Bagnall N.H."/>
            <person name="Kotze A.C."/>
            <person name="Gibbs R.A."/>
            <person name="Richards S."/>
            <person name="Batterham P."/>
            <person name="Gasser R.B."/>
        </authorList>
    </citation>
    <scope>NUCLEOTIDE SEQUENCE [LARGE SCALE GENOMIC DNA]</scope>
    <source>
        <strain evidence="3 4">LS</strain>
        <tissue evidence="3">Full body</tissue>
    </source>
</reference>
<evidence type="ECO:0000313" key="4">
    <source>
        <dbReference type="Proteomes" id="UP000037069"/>
    </source>
</evidence>
<dbReference type="InterPro" id="IPR053255">
    <property type="entry name" value="EGF-like_domain"/>
</dbReference>
<keyword evidence="1" id="KW-1133">Transmembrane helix</keyword>
<protein>
    <recommendedName>
        <fullName evidence="2">EGF-like domain-containing protein</fullName>
    </recommendedName>
</protein>
<organism evidence="3 4">
    <name type="scientific">Lucilia cuprina</name>
    <name type="common">Green bottle fly</name>
    <name type="synonym">Australian sheep blowfly</name>
    <dbReference type="NCBI Taxonomy" id="7375"/>
    <lineage>
        <taxon>Eukaryota</taxon>
        <taxon>Metazoa</taxon>
        <taxon>Ecdysozoa</taxon>
        <taxon>Arthropoda</taxon>
        <taxon>Hexapoda</taxon>
        <taxon>Insecta</taxon>
        <taxon>Pterygota</taxon>
        <taxon>Neoptera</taxon>
        <taxon>Endopterygota</taxon>
        <taxon>Diptera</taxon>
        <taxon>Brachycera</taxon>
        <taxon>Muscomorpha</taxon>
        <taxon>Oestroidea</taxon>
        <taxon>Calliphoridae</taxon>
        <taxon>Luciliinae</taxon>
        <taxon>Lucilia</taxon>
    </lineage>
</organism>
<gene>
    <name evidence="3" type="ORF">FF38_00058</name>
</gene>
<sequence>MLMTDCKQRQQQEAEKYYIQQLHAEGKKESAIDLQNDQYNMKSLLKWSLLILQLSIIACAAGEASSPYCYNNITEITYKLVTKTRIITVKSKGFFKKLTNKKETQLEIYEEEQPVHKFKVERTCCDGYKLTELDLCEPQCVENGCPQFSKCVEPEVCECLNGYFSIRSQHDGKHYCEPICEKPCPKNSACVAPNECGCKKGYHVVEEQQCEPYCISGCPYEGKCVAPNVCECQEGFKSEKGSCLPICSLGDQCQNGKCIHKEHCVCNSGFAWNNETFKCEPAVVDEENMYTTVINADFTEYHRSAESSLELETDIGTSNDDIDPNQVFDENIETTTTFSLTDEYESSTAKTLQTRHKCPDDFVYHQGQCRPLKFVSNEIDCWLKPCQDQNAVCLENGTCACNEGFKWFKTHVVDNITLNQMIKAICLSESEYDTKSQQLKESLEENSVKEATNWTSIFFVVVGVLIMVTALVYLGLKVIYRQRGEIDVEGKTLACAYDNRACSENDKSAI</sequence>
<dbReference type="EMBL" id="JRES01001649">
    <property type="protein sequence ID" value="KNC21188.1"/>
    <property type="molecule type" value="Genomic_DNA"/>
</dbReference>
<dbReference type="PANTHER" id="PTHR24047:SF32">
    <property type="entry name" value="FI01909P-RELATED"/>
    <property type="match status" value="1"/>
</dbReference>
<comment type="caution">
    <text evidence="3">The sequence shown here is derived from an EMBL/GenBank/DDBJ whole genome shotgun (WGS) entry which is preliminary data.</text>
</comment>
<feature type="domain" description="EGF-like" evidence="2">
    <location>
        <begin position="246"/>
        <end position="280"/>
    </location>
</feature>
<dbReference type="AlphaFoldDB" id="A0A0L0BMN0"/>
<dbReference type="OrthoDB" id="409374at2759"/>
<keyword evidence="1" id="KW-0472">Membrane</keyword>
<dbReference type="SMART" id="SM00181">
    <property type="entry name" value="EGF"/>
    <property type="match status" value="5"/>
</dbReference>
<evidence type="ECO:0000256" key="1">
    <source>
        <dbReference type="SAM" id="Phobius"/>
    </source>
</evidence>
<dbReference type="PANTHER" id="PTHR24047">
    <property type="entry name" value="FI01909P-RELATED"/>
    <property type="match status" value="1"/>
</dbReference>
<feature type="domain" description="EGF-like" evidence="2">
    <location>
        <begin position="213"/>
        <end position="244"/>
    </location>
</feature>
<proteinExistence type="predicted"/>
<keyword evidence="4" id="KW-1185">Reference proteome</keyword>
<keyword evidence="1" id="KW-0812">Transmembrane</keyword>
<dbReference type="Gene3D" id="2.10.25.10">
    <property type="entry name" value="Laminin"/>
    <property type="match status" value="3"/>
</dbReference>